<dbReference type="GO" id="GO:0004222">
    <property type="term" value="F:metalloendopeptidase activity"/>
    <property type="evidence" value="ECO:0007669"/>
    <property type="project" value="InterPro"/>
</dbReference>
<dbReference type="GO" id="GO:0005886">
    <property type="term" value="C:plasma membrane"/>
    <property type="evidence" value="ECO:0007669"/>
    <property type="project" value="TreeGrafter"/>
</dbReference>
<accession>A0A4S2L6X8</accession>
<reference evidence="10 11" key="1">
    <citation type="journal article" date="2019" name="BMC Genomics">
        <title>New insights from Opisthorchis felineus genome: update on genomics of the epidemiologically important liver flukes.</title>
        <authorList>
            <person name="Ershov N.I."/>
            <person name="Mordvinov V.A."/>
            <person name="Prokhortchouk E.B."/>
            <person name="Pakharukova M.Y."/>
            <person name="Gunbin K.V."/>
            <person name="Ustyantsev K."/>
            <person name="Genaev M.A."/>
            <person name="Blinov A.G."/>
            <person name="Mazur A."/>
            <person name="Boulygina E."/>
            <person name="Tsygankova S."/>
            <person name="Khrameeva E."/>
            <person name="Chekanov N."/>
            <person name="Fan G."/>
            <person name="Xiao A."/>
            <person name="Zhang H."/>
            <person name="Xu X."/>
            <person name="Yang H."/>
            <person name="Solovyev V."/>
            <person name="Lee S.M."/>
            <person name="Liu X."/>
            <person name="Afonnikov D.A."/>
            <person name="Skryabin K.G."/>
        </authorList>
    </citation>
    <scope>NUCLEOTIDE SEQUENCE [LARGE SCALE GENOMIC DNA]</scope>
    <source>
        <strain evidence="10">AK-0245</strain>
        <tissue evidence="10">Whole organism</tissue>
    </source>
</reference>
<dbReference type="PROSITE" id="PS51885">
    <property type="entry name" value="NEPRILYSIN"/>
    <property type="match status" value="1"/>
</dbReference>
<keyword evidence="4" id="KW-0378">Hydrolase</keyword>
<dbReference type="SUPFAM" id="SSF55486">
    <property type="entry name" value="Metalloproteases ('zincins'), catalytic domain"/>
    <property type="match status" value="1"/>
</dbReference>
<evidence type="ECO:0008006" key="12">
    <source>
        <dbReference type="Google" id="ProtNLM"/>
    </source>
</evidence>
<organism evidence="10 11">
    <name type="scientific">Opisthorchis felineus</name>
    <dbReference type="NCBI Taxonomy" id="147828"/>
    <lineage>
        <taxon>Eukaryota</taxon>
        <taxon>Metazoa</taxon>
        <taxon>Spiralia</taxon>
        <taxon>Lophotrochozoa</taxon>
        <taxon>Platyhelminthes</taxon>
        <taxon>Trematoda</taxon>
        <taxon>Digenea</taxon>
        <taxon>Opisthorchiida</taxon>
        <taxon>Opisthorchiata</taxon>
        <taxon>Opisthorchiidae</taxon>
        <taxon>Opisthorchis</taxon>
    </lineage>
</organism>
<evidence type="ECO:0000313" key="11">
    <source>
        <dbReference type="Proteomes" id="UP000308267"/>
    </source>
</evidence>
<feature type="domain" description="Peptidase M13 N-terminal" evidence="9">
    <location>
        <begin position="177"/>
        <end position="630"/>
    </location>
</feature>
<dbReference type="CDD" id="cd08662">
    <property type="entry name" value="M13"/>
    <property type="match status" value="1"/>
</dbReference>
<dbReference type="Pfam" id="PF01431">
    <property type="entry name" value="Peptidase_M13"/>
    <property type="match status" value="1"/>
</dbReference>
<proteinExistence type="predicted"/>
<keyword evidence="7" id="KW-0472">Membrane</keyword>
<dbReference type="AlphaFoldDB" id="A0A4S2L6X8"/>
<feature type="transmembrane region" description="Helical" evidence="7">
    <location>
        <begin position="117"/>
        <end position="139"/>
    </location>
</feature>
<evidence type="ECO:0000256" key="2">
    <source>
        <dbReference type="ARBA" id="ARBA00022670"/>
    </source>
</evidence>
<comment type="cofactor">
    <cofactor evidence="1">
        <name>Zn(2+)</name>
        <dbReference type="ChEBI" id="CHEBI:29105"/>
    </cofactor>
</comment>
<keyword evidence="11" id="KW-1185">Reference proteome</keyword>
<dbReference type="OrthoDB" id="6475849at2759"/>
<keyword evidence="7" id="KW-0812">Transmembrane</keyword>
<keyword evidence="6" id="KW-0482">Metalloprotease</keyword>
<evidence type="ECO:0000256" key="6">
    <source>
        <dbReference type="ARBA" id="ARBA00023049"/>
    </source>
</evidence>
<dbReference type="Pfam" id="PF05649">
    <property type="entry name" value="Peptidase_M13_N"/>
    <property type="match status" value="1"/>
</dbReference>
<protein>
    <recommendedName>
        <fullName evidence="12">Peptidase M13 N-terminal domain-containing protein</fullName>
    </recommendedName>
</protein>
<keyword evidence="2" id="KW-0645">Protease</keyword>
<dbReference type="GO" id="GO:0016485">
    <property type="term" value="P:protein processing"/>
    <property type="evidence" value="ECO:0007669"/>
    <property type="project" value="TreeGrafter"/>
</dbReference>
<sequence length="912" mass="103984">MLDTNKPTTAKSIGLDTGAGKHGILSLFNVVQALRLEKDTGAAVVEEMECSTPDVAYCADHFNYQIFSGTTTTVNGLRNRTASFARPGMIVRQLIYKLRSINWNSAKQQLFSKKNSIIHLILKCVFILLFIFVLTMLFVDRKNISDERWLRNHQCQSFRCLKAAGLLREKMNISVSPCDNFYQYACGHHFRPHQPTTQPDTPAAQGSQAYHSGFKQRTVMHLNKEKSGRFLRVHRPAIDHLTHINTHAIISGLDHIYSTQYTKRGSAKFKVAQWYQSCTHRTMRDWLGTRSFISTVAPAIGGIWILDKNATKETGANGNTNSTAKWPNQMFRNYDISTNIPMKPYWSWMNAAKKLQAILHVPVFVDFNVQPTPGSEPQVFFVPDSASWMTAGYFSYYEQYISKLFQQLGLESGIPFGDSELSERIKQAVNDIRLIGTKIYQMSRNAYSKSPERVSLGQLNKGESVFDWKGLLSHYFDEVDLVFDDGYFVYSQYANYLKQVPELIMKLQNDYSTPVFNRIINNYMLWNTMDAYAWHLSYEMAAIQHWHYTNLDSDLQADCLLLTHEMFGTVLGAIFVENHLNDDAANHTKKMLTYLKSSAREQIQKTKWLDYDTRQKLERRIENMEIKYTIPDIMTNEAKLDYAYRKLKTSYVYMENLLSAVAYIRTLNNRVLAGVADQVENDWLNYDVSVYDAKIGVHLVDDQLYVPLGALQPPVYHHNLPADLNFAGFGSMIGTAVARLLGEMGSYKIKQDLELIWSDKSWNEYLVHWQCVRNQIGNATKKMLNGSFLLSSQISQDLDAATSLVIDDSTGLMISQRALEQWTNVNGNSQADTLLPGEYMAKQKLFYTSYAQTFCDATDGDEQSFQLLYGSQGVPFEILVNHIISETTEFAAAFNCPVGSKMNPRNRCSAPL</sequence>
<dbReference type="STRING" id="147828.A0A4S2L6X8"/>
<keyword evidence="3" id="KW-0479">Metal-binding</keyword>
<dbReference type="PANTHER" id="PTHR11733">
    <property type="entry name" value="ZINC METALLOPROTEASE FAMILY M13 NEPRILYSIN-RELATED"/>
    <property type="match status" value="1"/>
</dbReference>
<dbReference type="InterPro" id="IPR008753">
    <property type="entry name" value="Peptidase_M13_N"/>
</dbReference>
<dbReference type="PANTHER" id="PTHR11733:SF240">
    <property type="entry name" value="GH14155P-RELATED"/>
    <property type="match status" value="1"/>
</dbReference>
<evidence type="ECO:0000256" key="5">
    <source>
        <dbReference type="ARBA" id="ARBA00022833"/>
    </source>
</evidence>
<comment type="caution">
    <text evidence="10">The sequence shown here is derived from an EMBL/GenBank/DDBJ whole genome shotgun (WGS) entry which is preliminary data.</text>
</comment>
<dbReference type="Gene3D" id="1.10.1380.10">
    <property type="entry name" value="Neutral endopeptidase , domain2"/>
    <property type="match status" value="1"/>
</dbReference>
<dbReference type="EMBL" id="SJOL01009247">
    <property type="protein sequence ID" value="TGZ58563.1"/>
    <property type="molecule type" value="Genomic_DNA"/>
</dbReference>
<dbReference type="InterPro" id="IPR018497">
    <property type="entry name" value="Peptidase_M13_C"/>
</dbReference>
<dbReference type="Proteomes" id="UP000308267">
    <property type="component" value="Unassembled WGS sequence"/>
</dbReference>
<evidence type="ECO:0000256" key="4">
    <source>
        <dbReference type="ARBA" id="ARBA00022801"/>
    </source>
</evidence>
<evidence type="ECO:0000259" key="9">
    <source>
        <dbReference type="Pfam" id="PF05649"/>
    </source>
</evidence>
<evidence type="ECO:0000256" key="7">
    <source>
        <dbReference type="SAM" id="Phobius"/>
    </source>
</evidence>
<evidence type="ECO:0000256" key="3">
    <source>
        <dbReference type="ARBA" id="ARBA00022723"/>
    </source>
</evidence>
<feature type="domain" description="Peptidase M13 C-terminal" evidence="8">
    <location>
        <begin position="703"/>
        <end position="909"/>
    </location>
</feature>
<gene>
    <name evidence="10" type="ORF">CRM22_009590</name>
</gene>
<dbReference type="GO" id="GO:0046872">
    <property type="term" value="F:metal ion binding"/>
    <property type="evidence" value="ECO:0007669"/>
    <property type="project" value="UniProtKB-KW"/>
</dbReference>
<dbReference type="Gene3D" id="3.40.390.10">
    <property type="entry name" value="Collagenase (Catalytic Domain)"/>
    <property type="match status" value="1"/>
</dbReference>
<dbReference type="InterPro" id="IPR042089">
    <property type="entry name" value="Peptidase_M13_dom_2"/>
</dbReference>
<name>A0A4S2L6X8_OPIFE</name>
<dbReference type="InterPro" id="IPR024079">
    <property type="entry name" value="MetalloPept_cat_dom_sf"/>
</dbReference>
<dbReference type="InterPro" id="IPR000718">
    <property type="entry name" value="Peptidase_M13"/>
</dbReference>
<evidence type="ECO:0000259" key="8">
    <source>
        <dbReference type="Pfam" id="PF01431"/>
    </source>
</evidence>
<evidence type="ECO:0000313" key="10">
    <source>
        <dbReference type="EMBL" id="TGZ58563.1"/>
    </source>
</evidence>
<keyword evidence="7" id="KW-1133">Transmembrane helix</keyword>
<keyword evidence="5" id="KW-0862">Zinc</keyword>
<evidence type="ECO:0000256" key="1">
    <source>
        <dbReference type="ARBA" id="ARBA00001947"/>
    </source>
</evidence>